<proteinExistence type="predicted"/>
<name>A0AAF0UPR1_SOLVR</name>
<evidence type="ECO:0000313" key="1">
    <source>
        <dbReference type="EMBL" id="WMV50425.1"/>
    </source>
</evidence>
<dbReference type="EMBL" id="CP133621">
    <property type="protein sequence ID" value="WMV50425.1"/>
    <property type="molecule type" value="Genomic_DNA"/>
</dbReference>
<gene>
    <name evidence="1" type="ORF">MTR67_043810</name>
</gene>
<keyword evidence="2" id="KW-1185">Reference proteome</keyword>
<organism evidence="1 2">
    <name type="scientific">Solanum verrucosum</name>
    <dbReference type="NCBI Taxonomy" id="315347"/>
    <lineage>
        <taxon>Eukaryota</taxon>
        <taxon>Viridiplantae</taxon>
        <taxon>Streptophyta</taxon>
        <taxon>Embryophyta</taxon>
        <taxon>Tracheophyta</taxon>
        <taxon>Spermatophyta</taxon>
        <taxon>Magnoliopsida</taxon>
        <taxon>eudicotyledons</taxon>
        <taxon>Gunneridae</taxon>
        <taxon>Pentapetalae</taxon>
        <taxon>asterids</taxon>
        <taxon>lamiids</taxon>
        <taxon>Solanales</taxon>
        <taxon>Solanaceae</taxon>
        <taxon>Solanoideae</taxon>
        <taxon>Solaneae</taxon>
        <taxon>Solanum</taxon>
    </lineage>
</organism>
<sequence>MWRERNEICFEDRSHCIHKVKWNCLVHLLFWCKKLCIVNVDQIVELIGTL</sequence>
<protein>
    <submittedName>
        <fullName evidence="1">Uncharacterized protein</fullName>
    </submittedName>
</protein>
<dbReference type="Proteomes" id="UP001234989">
    <property type="component" value="Chromosome 10"/>
</dbReference>
<reference evidence="1" key="1">
    <citation type="submission" date="2023-08" db="EMBL/GenBank/DDBJ databases">
        <title>A de novo genome assembly of Solanum verrucosum Schlechtendal, a Mexican diploid species geographically isolated from the other diploid A-genome species in potato relatives.</title>
        <authorList>
            <person name="Hosaka K."/>
        </authorList>
    </citation>
    <scope>NUCLEOTIDE SEQUENCE</scope>
    <source>
        <tissue evidence="1">Young leaves</tissue>
    </source>
</reference>
<dbReference type="AlphaFoldDB" id="A0AAF0UPR1"/>
<evidence type="ECO:0000313" key="2">
    <source>
        <dbReference type="Proteomes" id="UP001234989"/>
    </source>
</evidence>
<accession>A0AAF0UPR1</accession>